<dbReference type="EMBL" id="BAAANN010000002">
    <property type="protein sequence ID" value="GAA1942661.1"/>
    <property type="molecule type" value="Genomic_DNA"/>
</dbReference>
<dbReference type="InterPro" id="IPR047680">
    <property type="entry name" value="MarP-like"/>
</dbReference>
<gene>
    <name evidence="6" type="ORF">GCM10009754_07610</name>
</gene>
<evidence type="ECO:0000313" key="7">
    <source>
        <dbReference type="Proteomes" id="UP001501116"/>
    </source>
</evidence>
<keyword evidence="3 5" id="KW-1133">Transmembrane helix</keyword>
<dbReference type="Proteomes" id="UP001501116">
    <property type="component" value="Unassembled WGS sequence"/>
</dbReference>
<feature type="transmembrane region" description="Helical" evidence="5">
    <location>
        <begin position="59"/>
        <end position="80"/>
    </location>
</feature>
<comment type="subcellular location">
    <subcellularLocation>
        <location evidence="1">Membrane</location>
        <topology evidence="1">Multi-pass membrane protein</topology>
    </subcellularLocation>
</comment>
<keyword evidence="6" id="KW-0378">Hydrolase</keyword>
<dbReference type="SUPFAM" id="SSF50494">
    <property type="entry name" value="Trypsin-like serine proteases"/>
    <property type="match status" value="1"/>
</dbReference>
<keyword evidence="2 5" id="KW-0812">Transmembrane</keyword>
<protein>
    <submittedName>
        <fullName evidence="6">MarP family serine protease</fullName>
    </submittedName>
</protein>
<dbReference type="Pfam" id="PF13365">
    <property type="entry name" value="Trypsin_2"/>
    <property type="match status" value="1"/>
</dbReference>
<evidence type="ECO:0000256" key="4">
    <source>
        <dbReference type="ARBA" id="ARBA00023136"/>
    </source>
</evidence>
<accession>A0ABP5BEA9</accession>
<proteinExistence type="predicted"/>
<dbReference type="Pfam" id="PF02674">
    <property type="entry name" value="Colicin_V"/>
    <property type="match status" value="1"/>
</dbReference>
<evidence type="ECO:0000256" key="2">
    <source>
        <dbReference type="ARBA" id="ARBA00022692"/>
    </source>
</evidence>
<dbReference type="PANTHER" id="PTHR43019:SF23">
    <property type="entry name" value="PROTEASE DO-LIKE 5, CHLOROPLASTIC"/>
    <property type="match status" value="1"/>
</dbReference>
<dbReference type="InterPro" id="IPR001940">
    <property type="entry name" value="Peptidase_S1C"/>
</dbReference>
<keyword evidence="4 5" id="KW-0472">Membrane</keyword>
<dbReference type="Gene3D" id="2.40.10.10">
    <property type="entry name" value="Trypsin-like serine proteases"/>
    <property type="match status" value="2"/>
</dbReference>
<dbReference type="GO" id="GO:0008233">
    <property type="term" value="F:peptidase activity"/>
    <property type="evidence" value="ECO:0007669"/>
    <property type="project" value="UniProtKB-KW"/>
</dbReference>
<organism evidence="6 7">
    <name type="scientific">Amycolatopsis minnesotensis</name>
    <dbReference type="NCBI Taxonomy" id="337894"/>
    <lineage>
        <taxon>Bacteria</taxon>
        <taxon>Bacillati</taxon>
        <taxon>Actinomycetota</taxon>
        <taxon>Actinomycetes</taxon>
        <taxon>Pseudonocardiales</taxon>
        <taxon>Pseudonocardiaceae</taxon>
        <taxon>Amycolatopsis</taxon>
    </lineage>
</organism>
<dbReference type="GO" id="GO:0006508">
    <property type="term" value="P:proteolysis"/>
    <property type="evidence" value="ECO:0007669"/>
    <property type="project" value="UniProtKB-KW"/>
</dbReference>
<dbReference type="RefSeq" id="WP_344413376.1">
    <property type="nucleotide sequence ID" value="NZ_BAAANN010000002.1"/>
</dbReference>
<dbReference type="InterPro" id="IPR009003">
    <property type="entry name" value="Peptidase_S1_PA"/>
</dbReference>
<dbReference type="InterPro" id="IPR043504">
    <property type="entry name" value="Peptidase_S1_PA_chymotrypsin"/>
</dbReference>
<dbReference type="PRINTS" id="PR00834">
    <property type="entry name" value="PROTEASES2C"/>
</dbReference>
<evidence type="ECO:0000313" key="6">
    <source>
        <dbReference type="EMBL" id="GAA1942661.1"/>
    </source>
</evidence>
<sequence length="398" mass="41243">MNWVDVLVIVLAALAAVSGARQGVVIALPALIGVVAGAVAGIKLAPLVVELFDNAVARVAFAVATVVFLVALGETLGVWAGRKVKEQVKRKVNTDKLSIVDSTLGALVQGAVVFVIAWLIASVLTSVTVLPGLASAVNNSAVLGGVNKVMPDEAQGLPAALRKLLDNSDVPAILAPFQRAPVTEAEPPDPALLRSDVVQQLHGSVLKIRGTAPSCSRSLEGSGFVVAPQRVMTNAHVVAGTTETYVETPDGQLRARVVYFDPETDVAILSVPRLEAPPLAFAPDPARAGDNAIVLGYPLDGPYTPTPARIRQRINLEGPDIYDANTVHRDVFTVRAPVRSGNSGGPLVTPSGQVIGVVFGAAVQDQDTGFTLTAAEVRQEVEAAPTLSRQVGTGPCAG</sequence>
<feature type="transmembrane region" description="Helical" evidence="5">
    <location>
        <begin position="106"/>
        <end position="130"/>
    </location>
</feature>
<evidence type="ECO:0000256" key="1">
    <source>
        <dbReference type="ARBA" id="ARBA00004141"/>
    </source>
</evidence>
<comment type="caution">
    <text evidence="6">The sequence shown here is derived from an EMBL/GenBank/DDBJ whole genome shotgun (WGS) entry which is preliminary data.</text>
</comment>
<reference evidence="7" key="1">
    <citation type="journal article" date="2019" name="Int. J. Syst. Evol. Microbiol.">
        <title>The Global Catalogue of Microorganisms (GCM) 10K type strain sequencing project: providing services to taxonomists for standard genome sequencing and annotation.</title>
        <authorList>
            <consortium name="The Broad Institute Genomics Platform"/>
            <consortium name="The Broad Institute Genome Sequencing Center for Infectious Disease"/>
            <person name="Wu L."/>
            <person name="Ma J."/>
        </authorList>
    </citation>
    <scope>NUCLEOTIDE SEQUENCE [LARGE SCALE GENOMIC DNA]</scope>
    <source>
        <strain evidence="7">JCM 14545</strain>
    </source>
</reference>
<evidence type="ECO:0000256" key="5">
    <source>
        <dbReference type="SAM" id="Phobius"/>
    </source>
</evidence>
<dbReference type="PANTHER" id="PTHR43019">
    <property type="entry name" value="SERINE ENDOPROTEASE DEGS"/>
    <property type="match status" value="1"/>
</dbReference>
<keyword evidence="7" id="KW-1185">Reference proteome</keyword>
<dbReference type="NCBIfam" id="NF033740">
    <property type="entry name" value="MarP_fam_protase"/>
    <property type="match status" value="1"/>
</dbReference>
<name>A0ABP5BEA9_9PSEU</name>
<feature type="transmembrane region" description="Helical" evidence="5">
    <location>
        <begin position="32"/>
        <end position="52"/>
    </location>
</feature>
<keyword evidence="6" id="KW-0645">Protease</keyword>
<dbReference type="InterPro" id="IPR003825">
    <property type="entry name" value="Colicin-V_CvpA"/>
</dbReference>
<evidence type="ECO:0000256" key="3">
    <source>
        <dbReference type="ARBA" id="ARBA00022989"/>
    </source>
</evidence>